<dbReference type="Gene3D" id="3.90.180.10">
    <property type="entry name" value="Medium-chain alcohol dehydrogenases, catalytic domain"/>
    <property type="match status" value="1"/>
</dbReference>
<dbReference type="Pfam" id="PF13602">
    <property type="entry name" value="ADH_zinc_N_2"/>
    <property type="match status" value="1"/>
</dbReference>
<sequence length="321" mass="35108">MTASVYEQYGPPSVLQVRQIEKPAMQANEVLIRVQATTVNRTDCAMLRARPFIMRFFTGLRKPSKPVLGTDFAGIIEAIGTQVTDFKVGDRVFGFDDLGVCSHAQYITLAQDRAMATIPAPISYEQAAASLEGAHYAYNMLNKVNLKAGEKALVNGASGAIGSAAVQLLKYFGARVTAVCATKNLALVESLGAERVIDYMKEDFTRSGEKFHYIFDAVGKSTFARCKPLLEPGGIYISSELGPHIQNPLLALVTPMVGGKKVIFPFPSNCKRTVLLIKKLLEEGKFTAVIDRIYRMQEIAQAFSYVETGEKTGNVVITYQS</sequence>
<proteinExistence type="predicted"/>
<reference evidence="2" key="1">
    <citation type="submission" date="2023-07" db="EMBL/GenBank/DDBJ databases">
        <title>The genome sequence of Rhodocytophaga aerolata KACC 12507.</title>
        <authorList>
            <person name="Zhang X."/>
        </authorList>
    </citation>
    <scope>NUCLEOTIDE SEQUENCE</scope>
    <source>
        <strain evidence="2">KACC 12507</strain>
    </source>
</reference>
<dbReference type="InterPro" id="IPR036291">
    <property type="entry name" value="NAD(P)-bd_dom_sf"/>
</dbReference>
<dbReference type="RefSeq" id="WP_302041766.1">
    <property type="nucleotide sequence ID" value="NZ_JAUKPO010000039.1"/>
</dbReference>
<name>A0ABT8RFS8_9BACT</name>
<dbReference type="SUPFAM" id="SSF50129">
    <property type="entry name" value="GroES-like"/>
    <property type="match status" value="1"/>
</dbReference>
<dbReference type="PANTHER" id="PTHR11695">
    <property type="entry name" value="ALCOHOL DEHYDROGENASE RELATED"/>
    <property type="match status" value="1"/>
</dbReference>
<keyword evidence="3" id="KW-1185">Reference proteome</keyword>
<feature type="domain" description="Enoyl reductase (ER)" evidence="1">
    <location>
        <begin position="10"/>
        <end position="317"/>
    </location>
</feature>
<evidence type="ECO:0000259" key="1">
    <source>
        <dbReference type="SMART" id="SM00829"/>
    </source>
</evidence>
<evidence type="ECO:0000313" key="2">
    <source>
        <dbReference type="EMBL" id="MDO1450966.1"/>
    </source>
</evidence>
<protein>
    <submittedName>
        <fullName evidence="2">NAD(P)-dependent alcohol dehydrogenase</fullName>
    </submittedName>
</protein>
<dbReference type="InterPro" id="IPR011032">
    <property type="entry name" value="GroES-like_sf"/>
</dbReference>
<comment type="caution">
    <text evidence="2">The sequence shown here is derived from an EMBL/GenBank/DDBJ whole genome shotgun (WGS) entry which is preliminary data.</text>
</comment>
<gene>
    <name evidence="2" type="ORF">Q0590_32125</name>
</gene>
<dbReference type="InterPro" id="IPR020843">
    <property type="entry name" value="ER"/>
</dbReference>
<dbReference type="SMART" id="SM00829">
    <property type="entry name" value="PKS_ER"/>
    <property type="match status" value="1"/>
</dbReference>
<dbReference type="Gene3D" id="3.40.50.720">
    <property type="entry name" value="NAD(P)-binding Rossmann-like Domain"/>
    <property type="match status" value="1"/>
</dbReference>
<dbReference type="SUPFAM" id="SSF51735">
    <property type="entry name" value="NAD(P)-binding Rossmann-fold domains"/>
    <property type="match status" value="1"/>
</dbReference>
<dbReference type="InterPro" id="IPR013154">
    <property type="entry name" value="ADH-like_N"/>
</dbReference>
<dbReference type="PANTHER" id="PTHR11695:SF648">
    <property type="entry name" value="ZINC-BINDING OXIDOREDUCTASE"/>
    <property type="match status" value="1"/>
</dbReference>
<dbReference type="Proteomes" id="UP001168528">
    <property type="component" value="Unassembled WGS sequence"/>
</dbReference>
<dbReference type="CDD" id="cd08267">
    <property type="entry name" value="MDR1"/>
    <property type="match status" value="1"/>
</dbReference>
<dbReference type="InterPro" id="IPR050700">
    <property type="entry name" value="YIM1/Zinc_Alcohol_DH_Fams"/>
</dbReference>
<dbReference type="EMBL" id="JAUKPO010000039">
    <property type="protein sequence ID" value="MDO1450966.1"/>
    <property type="molecule type" value="Genomic_DNA"/>
</dbReference>
<accession>A0ABT8RFS8</accession>
<dbReference type="Pfam" id="PF08240">
    <property type="entry name" value="ADH_N"/>
    <property type="match status" value="1"/>
</dbReference>
<evidence type="ECO:0000313" key="3">
    <source>
        <dbReference type="Proteomes" id="UP001168528"/>
    </source>
</evidence>
<organism evidence="2 3">
    <name type="scientific">Rhodocytophaga aerolata</name>
    <dbReference type="NCBI Taxonomy" id="455078"/>
    <lineage>
        <taxon>Bacteria</taxon>
        <taxon>Pseudomonadati</taxon>
        <taxon>Bacteroidota</taxon>
        <taxon>Cytophagia</taxon>
        <taxon>Cytophagales</taxon>
        <taxon>Rhodocytophagaceae</taxon>
        <taxon>Rhodocytophaga</taxon>
    </lineage>
</organism>